<dbReference type="SUPFAM" id="SSF56349">
    <property type="entry name" value="DNA breaking-rejoining enzymes"/>
    <property type="match status" value="1"/>
</dbReference>
<dbReference type="InterPro" id="IPR011010">
    <property type="entry name" value="DNA_brk_join_enz"/>
</dbReference>
<evidence type="ECO:0000313" key="2">
    <source>
        <dbReference type="EMBL" id="APZ93274.1"/>
    </source>
</evidence>
<dbReference type="Gene3D" id="1.10.443.10">
    <property type="entry name" value="Intergrase catalytic core"/>
    <property type="match status" value="1"/>
</dbReference>
<dbReference type="STRING" id="1891926.Fuma_02891"/>
<evidence type="ECO:0008006" key="4">
    <source>
        <dbReference type="Google" id="ProtNLM"/>
    </source>
</evidence>
<reference evidence="2 3" key="1">
    <citation type="journal article" date="2016" name="Front. Microbiol.">
        <title>Fuerstia marisgermanicae gen. nov., sp. nov., an Unusual Member of the Phylum Planctomycetes from the German Wadden Sea.</title>
        <authorList>
            <person name="Kohn T."/>
            <person name="Heuer A."/>
            <person name="Jogler M."/>
            <person name="Vollmers J."/>
            <person name="Boedeker C."/>
            <person name="Bunk B."/>
            <person name="Rast P."/>
            <person name="Borchert D."/>
            <person name="Glockner I."/>
            <person name="Freese H.M."/>
            <person name="Klenk H.P."/>
            <person name="Overmann J."/>
            <person name="Kaster A.K."/>
            <person name="Rohde M."/>
            <person name="Wiegand S."/>
            <person name="Jogler C."/>
        </authorList>
    </citation>
    <scope>NUCLEOTIDE SEQUENCE [LARGE SCALE GENOMIC DNA]</scope>
    <source>
        <strain evidence="2 3">NH11</strain>
    </source>
</reference>
<dbReference type="GO" id="GO:0006310">
    <property type="term" value="P:DNA recombination"/>
    <property type="evidence" value="ECO:0007669"/>
    <property type="project" value="UniProtKB-KW"/>
</dbReference>
<dbReference type="OrthoDB" id="255492at2"/>
<accession>A0A1P8WGU0</accession>
<organism evidence="2 3">
    <name type="scientific">Fuerstiella marisgermanici</name>
    <dbReference type="NCBI Taxonomy" id="1891926"/>
    <lineage>
        <taxon>Bacteria</taxon>
        <taxon>Pseudomonadati</taxon>
        <taxon>Planctomycetota</taxon>
        <taxon>Planctomycetia</taxon>
        <taxon>Planctomycetales</taxon>
        <taxon>Planctomycetaceae</taxon>
        <taxon>Fuerstiella</taxon>
    </lineage>
</organism>
<dbReference type="Proteomes" id="UP000187735">
    <property type="component" value="Chromosome"/>
</dbReference>
<evidence type="ECO:0000256" key="1">
    <source>
        <dbReference type="ARBA" id="ARBA00023172"/>
    </source>
</evidence>
<dbReference type="EMBL" id="CP017641">
    <property type="protein sequence ID" value="APZ93274.1"/>
    <property type="molecule type" value="Genomic_DNA"/>
</dbReference>
<name>A0A1P8WGU0_9PLAN</name>
<dbReference type="GO" id="GO:0015074">
    <property type="term" value="P:DNA integration"/>
    <property type="evidence" value="ECO:0007669"/>
    <property type="project" value="InterPro"/>
</dbReference>
<gene>
    <name evidence="2" type="ORF">Fuma_02891</name>
</gene>
<protein>
    <recommendedName>
        <fullName evidence="4">Phage integrase family protein</fullName>
    </recommendedName>
</protein>
<evidence type="ECO:0000313" key="3">
    <source>
        <dbReference type="Proteomes" id="UP000187735"/>
    </source>
</evidence>
<dbReference type="KEGG" id="fmr:Fuma_02891"/>
<keyword evidence="1" id="KW-0233">DNA recombination</keyword>
<proteinExistence type="predicted"/>
<sequence length="477" mass="54967">MPRKSQPKKKKIPVVIDGKSIDVTLTPPSGRRKSWYAYWAGLVTSRSTGQSEFDSAVIAVTDMLKNGGRKRVAADMVLSDAEFEEIQRRHFGKKKDPEAKKRAERSLEACLEAIFAFREISKRSPIATATAADCEEFQHEALTMPNNWRRPAKGKNAEEVEPLSPNTVVKWSTALQAAFERVNRNAGKKCVRGFVKEEKLLHENPWHKFTWIERRKKKLRQFDHFELIALLDYFDEKWPGLRFAPALAKVLLWSWGRKEEISSLQWTSLRVVGSEYHFDSTGKWAVNKWFRIPKPLFEELEAMKTGSTYVFASYAEDLRRFYEERGSHRGGQVRDDFSPENVGEWFYRRIADWSADLPNGSANVHDFRKTTLQYARSGEDVNRQVAADAHVSAEVMMTHYAKESDREMRAKSNRIYKRILNSLSVDVAVRYGYKETEFDRLTEDLDAARSRGDWGQVAELAERLGTLKRPTPTESVT</sequence>
<dbReference type="GO" id="GO:0003677">
    <property type="term" value="F:DNA binding"/>
    <property type="evidence" value="ECO:0007669"/>
    <property type="project" value="InterPro"/>
</dbReference>
<dbReference type="InterPro" id="IPR013762">
    <property type="entry name" value="Integrase-like_cat_sf"/>
</dbReference>
<dbReference type="AlphaFoldDB" id="A0A1P8WGU0"/>
<keyword evidence="3" id="KW-1185">Reference proteome</keyword>
<dbReference type="RefSeq" id="WP_077024759.1">
    <property type="nucleotide sequence ID" value="NZ_CP017641.1"/>
</dbReference>